<reference evidence="3" key="1">
    <citation type="journal article" date="2014" name="Science">
        <title>Ancient hybridizations among the ancestral genomes of bread wheat.</title>
        <authorList>
            <consortium name="International Wheat Genome Sequencing Consortium,"/>
            <person name="Marcussen T."/>
            <person name="Sandve S.R."/>
            <person name="Heier L."/>
            <person name="Spannagl M."/>
            <person name="Pfeifer M."/>
            <person name="Jakobsen K.S."/>
            <person name="Wulff B.B."/>
            <person name="Steuernagel B."/>
            <person name="Mayer K.F."/>
            <person name="Olsen O.A."/>
        </authorList>
    </citation>
    <scope>NUCLEOTIDE SEQUENCE [LARGE SCALE GENOMIC DNA]</scope>
    <source>
        <strain evidence="3">cv. AL8/78</strain>
    </source>
</reference>
<dbReference type="Proteomes" id="UP000015105">
    <property type="component" value="Chromosome 5D"/>
</dbReference>
<reference evidence="3" key="2">
    <citation type="journal article" date="2017" name="Nat. Plants">
        <title>The Aegilops tauschii genome reveals multiple impacts of transposons.</title>
        <authorList>
            <person name="Zhao G."/>
            <person name="Zou C."/>
            <person name="Li K."/>
            <person name="Wang K."/>
            <person name="Li T."/>
            <person name="Gao L."/>
            <person name="Zhang X."/>
            <person name="Wang H."/>
            <person name="Yang Z."/>
            <person name="Liu X."/>
            <person name="Jiang W."/>
            <person name="Mao L."/>
            <person name="Kong X."/>
            <person name="Jiao Y."/>
            <person name="Jia J."/>
        </authorList>
    </citation>
    <scope>NUCLEOTIDE SEQUENCE [LARGE SCALE GENOMIC DNA]</scope>
    <source>
        <strain evidence="3">cv. AL8/78</strain>
    </source>
</reference>
<feature type="region of interest" description="Disordered" evidence="1">
    <location>
        <begin position="1"/>
        <end position="21"/>
    </location>
</feature>
<sequence>VASRSGHRPWDRMTTVGGRKGATCTSPLVIRSIDGDSMARAEML</sequence>
<accession>A0A453KGX0</accession>
<reference evidence="2" key="5">
    <citation type="journal article" date="2021" name="G3 (Bethesda)">
        <title>Aegilops tauschii genome assembly Aet v5.0 features greater sequence contiguity and improved annotation.</title>
        <authorList>
            <person name="Wang L."/>
            <person name="Zhu T."/>
            <person name="Rodriguez J.C."/>
            <person name="Deal K.R."/>
            <person name="Dubcovsky J."/>
            <person name="McGuire P.E."/>
            <person name="Lux T."/>
            <person name="Spannagl M."/>
            <person name="Mayer K.F.X."/>
            <person name="Baldrich P."/>
            <person name="Meyers B.C."/>
            <person name="Huo N."/>
            <person name="Gu Y.Q."/>
            <person name="Zhou H."/>
            <person name="Devos K.M."/>
            <person name="Bennetzen J.L."/>
            <person name="Unver T."/>
            <person name="Budak H."/>
            <person name="Gulick P.J."/>
            <person name="Galiba G."/>
            <person name="Kalapos B."/>
            <person name="Nelson D.R."/>
            <person name="Li P."/>
            <person name="You F.M."/>
            <person name="Luo M.C."/>
            <person name="Dvorak J."/>
        </authorList>
    </citation>
    <scope>NUCLEOTIDE SEQUENCE [LARGE SCALE GENOMIC DNA]</scope>
    <source>
        <strain evidence="2">cv. AL8/78</strain>
    </source>
</reference>
<proteinExistence type="predicted"/>
<evidence type="ECO:0000256" key="1">
    <source>
        <dbReference type="SAM" id="MobiDB-lite"/>
    </source>
</evidence>
<evidence type="ECO:0000313" key="3">
    <source>
        <dbReference type="Proteomes" id="UP000015105"/>
    </source>
</evidence>
<protein>
    <submittedName>
        <fullName evidence="2">Uncharacterized protein</fullName>
    </submittedName>
</protein>
<reference evidence="2" key="3">
    <citation type="journal article" date="2017" name="Nature">
        <title>Genome sequence of the progenitor of the wheat D genome Aegilops tauschii.</title>
        <authorList>
            <person name="Luo M.C."/>
            <person name="Gu Y.Q."/>
            <person name="Puiu D."/>
            <person name="Wang H."/>
            <person name="Twardziok S.O."/>
            <person name="Deal K.R."/>
            <person name="Huo N."/>
            <person name="Zhu T."/>
            <person name="Wang L."/>
            <person name="Wang Y."/>
            <person name="McGuire P.E."/>
            <person name="Liu S."/>
            <person name="Long H."/>
            <person name="Ramasamy R.K."/>
            <person name="Rodriguez J.C."/>
            <person name="Van S.L."/>
            <person name="Yuan L."/>
            <person name="Wang Z."/>
            <person name="Xia Z."/>
            <person name="Xiao L."/>
            <person name="Anderson O.D."/>
            <person name="Ouyang S."/>
            <person name="Liang Y."/>
            <person name="Zimin A.V."/>
            <person name="Pertea G."/>
            <person name="Qi P."/>
            <person name="Bennetzen J.L."/>
            <person name="Dai X."/>
            <person name="Dawson M.W."/>
            <person name="Muller H.G."/>
            <person name="Kugler K."/>
            <person name="Rivarola-Duarte L."/>
            <person name="Spannagl M."/>
            <person name="Mayer K.F.X."/>
            <person name="Lu F.H."/>
            <person name="Bevan M.W."/>
            <person name="Leroy P."/>
            <person name="Li P."/>
            <person name="You F.M."/>
            <person name="Sun Q."/>
            <person name="Liu Z."/>
            <person name="Lyons E."/>
            <person name="Wicker T."/>
            <person name="Salzberg S.L."/>
            <person name="Devos K.M."/>
            <person name="Dvorak J."/>
        </authorList>
    </citation>
    <scope>NUCLEOTIDE SEQUENCE [LARGE SCALE GENOMIC DNA]</scope>
    <source>
        <strain evidence="2">cv. AL8/78</strain>
    </source>
</reference>
<evidence type="ECO:0000313" key="2">
    <source>
        <dbReference type="EnsemblPlants" id="AET5Gv20411800.20"/>
    </source>
</evidence>
<dbReference type="AlphaFoldDB" id="A0A453KGX0"/>
<dbReference type="Gramene" id="AET5Gv20411800.20">
    <property type="protein sequence ID" value="AET5Gv20411800.20"/>
    <property type="gene ID" value="AET5Gv20411800"/>
</dbReference>
<organism evidence="2 3">
    <name type="scientific">Aegilops tauschii subsp. strangulata</name>
    <name type="common">Goatgrass</name>
    <dbReference type="NCBI Taxonomy" id="200361"/>
    <lineage>
        <taxon>Eukaryota</taxon>
        <taxon>Viridiplantae</taxon>
        <taxon>Streptophyta</taxon>
        <taxon>Embryophyta</taxon>
        <taxon>Tracheophyta</taxon>
        <taxon>Spermatophyta</taxon>
        <taxon>Magnoliopsida</taxon>
        <taxon>Liliopsida</taxon>
        <taxon>Poales</taxon>
        <taxon>Poaceae</taxon>
        <taxon>BOP clade</taxon>
        <taxon>Pooideae</taxon>
        <taxon>Triticodae</taxon>
        <taxon>Triticeae</taxon>
        <taxon>Triticinae</taxon>
        <taxon>Aegilops</taxon>
    </lineage>
</organism>
<name>A0A453KGX0_AEGTS</name>
<dbReference type="EnsemblPlants" id="AET5Gv20411800.20">
    <property type="protein sequence ID" value="AET5Gv20411800.20"/>
    <property type="gene ID" value="AET5Gv20411800"/>
</dbReference>
<reference evidence="2" key="4">
    <citation type="submission" date="2019-03" db="UniProtKB">
        <authorList>
            <consortium name="EnsemblPlants"/>
        </authorList>
    </citation>
    <scope>IDENTIFICATION</scope>
</reference>
<keyword evidence="3" id="KW-1185">Reference proteome</keyword>